<dbReference type="AlphaFoldDB" id="A0A096BHA6"/>
<dbReference type="RefSeq" id="WP_035163171.1">
    <property type="nucleotide sequence ID" value="NZ_AZTB01000022.1"/>
</dbReference>
<organism evidence="1 2">
    <name type="scientific">Caloranaerobacter azorensis H53214</name>
    <dbReference type="NCBI Taxonomy" id="1156417"/>
    <lineage>
        <taxon>Bacteria</taxon>
        <taxon>Bacillati</taxon>
        <taxon>Bacillota</taxon>
        <taxon>Tissierellia</taxon>
        <taxon>Tissierellales</taxon>
        <taxon>Thermohalobacteraceae</taxon>
        <taxon>Caloranaerobacter</taxon>
    </lineage>
</organism>
<comment type="caution">
    <text evidence="1">The sequence shown here is derived from an EMBL/GenBank/DDBJ whole genome shotgun (WGS) entry which is preliminary data.</text>
</comment>
<name>A0A096BHA6_9FIRM</name>
<protein>
    <submittedName>
        <fullName evidence="1">Uncharacterized protein</fullName>
    </submittedName>
</protein>
<dbReference type="Proteomes" id="UP000029622">
    <property type="component" value="Unassembled WGS sequence"/>
</dbReference>
<sequence>MFLTKLFKKKETIHKYEINNAILTLEKKIKILKRASSNMNTRKKYILQSMEDIIEIFKEIDYEIYKTSYRLKDFDKETYYHMFINLIYEYLNNDKKNL</sequence>
<evidence type="ECO:0000313" key="1">
    <source>
        <dbReference type="EMBL" id="KGG80535.1"/>
    </source>
</evidence>
<gene>
    <name evidence="1" type="ORF">Y919_05730</name>
</gene>
<evidence type="ECO:0000313" key="2">
    <source>
        <dbReference type="Proteomes" id="UP000029622"/>
    </source>
</evidence>
<proteinExistence type="predicted"/>
<accession>A0A096BHA6</accession>
<dbReference type="EMBL" id="AZTB01000022">
    <property type="protein sequence ID" value="KGG80535.1"/>
    <property type="molecule type" value="Genomic_DNA"/>
</dbReference>
<reference evidence="1 2" key="1">
    <citation type="submission" date="2013-12" db="EMBL/GenBank/DDBJ databases">
        <title>Draft genome sequence of Caloranaerobacter sp. H53214.</title>
        <authorList>
            <person name="Jiang L.J."/>
            <person name="Shao Z.Z."/>
            <person name="Long M.N."/>
        </authorList>
    </citation>
    <scope>NUCLEOTIDE SEQUENCE [LARGE SCALE GENOMIC DNA]</scope>
    <source>
        <strain evidence="1 2">H53214</strain>
    </source>
</reference>